<feature type="binding site" evidence="7">
    <location>
        <position position="265"/>
    </location>
    <ligand>
        <name>substrate</name>
    </ligand>
</feature>
<evidence type="ECO:0000256" key="4">
    <source>
        <dbReference type="ARBA" id="ARBA00023277"/>
    </source>
</evidence>
<dbReference type="PANTHER" id="PTHR11113:SF14">
    <property type="entry name" value="N-ACETYLGLUCOSAMINE-6-PHOSPHATE DEACETYLASE"/>
    <property type="match status" value="1"/>
</dbReference>
<dbReference type="Pfam" id="PF01979">
    <property type="entry name" value="Amidohydro_1"/>
    <property type="match status" value="1"/>
</dbReference>
<keyword evidence="11" id="KW-1185">Reference proteome</keyword>
<accession>A0A2T0AVX6</accession>
<comment type="similarity">
    <text evidence="1 5">Belongs to the metallo-dependent hydrolases superfamily. NagA family.</text>
</comment>
<dbReference type="CDD" id="cd00854">
    <property type="entry name" value="NagA"/>
    <property type="match status" value="1"/>
</dbReference>
<keyword evidence="2 8" id="KW-0479">Metal-binding</keyword>
<dbReference type="PIRSF" id="PIRSF038994">
    <property type="entry name" value="NagA"/>
    <property type="match status" value="1"/>
</dbReference>
<protein>
    <submittedName>
        <fullName evidence="10">N-acetylglucosamine-6-phosphate deacetylase</fullName>
        <ecNumber evidence="10">3.5.1.25</ecNumber>
    </submittedName>
</protein>
<dbReference type="InterPro" id="IPR032466">
    <property type="entry name" value="Metal_Hydrolase"/>
</dbReference>
<comment type="caution">
    <text evidence="10">The sequence shown here is derived from an EMBL/GenBank/DDBJ whole genome shotgun (WGS) entry which is preliminary data.</text>
</comment>
<dbReference type="GO" id="GO:0008448">
    <property type="term" value="F:N-acetylglucosamine-6-phosphate deacetylase activity"/>
    <property type="evidence" value="ECO:0007669"/>
    <property type="project" value="UniProtKB-EC"/>
</dbReference>
<gene>
    <name evidence="10" type="primary">nagA</name>
    <name evidence="10" type="ORF">MOHU_03630</name>
</gene>
<feature type="active site" description="Proton donor/acceptor" evidence="6">
    <location>
        <position position="288"/>
    </location>
</feature>
<dbReference type="SUPFAM" id="SSF51556">
    <property type="entry name" value="Metallo-dependent hydrolases"/>
    <property type="match status" value="1"/>
</dbReference>
<evidence type="ECO:0000256" key="2">
    <source>
        <dbReference type="ARBA" id="ARBA00022723"/>
    </source>
</evidence>
<keyword evidence="4 5" id="KW-0119">Carbohydrate metabolism</keyword>
<dbReference type="InterPro" id="IPR011059">
    <property type="entry name" value="Metal-dep_hydrolase_composite"/>
</dbReference>
<feature type="binding site" evidence="7">
    <location>
        <begin position="233"/>
        <end position="234"/>
    </location>
    <ligand>
        <name>substrate</name>
    </ligand>
</feature>
<dbReference type="GO" id="GO:0046872">
    <property type="term" value="F:metal ion binding"/>
    <property type="evidence" value="ECO:0007669"/>
    <property type="project" value="UniProtKB-KW"/>
</dbReference>
<dbReference type="RefSeq" id="WP_106004407.1">
    <property type="nucleotide sequence ID" value="NZ_CP136419.1"/>
</dbReference>
<dbReference type="Gene3D" id="2.30.40.10">
    <property type="entry name" value="Urease, subunit C, domain 1"/>
    <property type="match status" value="1"/>
</dbReference>
<proteinExistence type="inferred from homology"/>
<organism evidence="10 11">
    <name type="scientific">Neomoorella humiferrea</name>
    <dbReference type="NCBI Taxonomy" id="676965"/>
    <lineage>
        <taxon>Bacteria</taxon>
        <taxon>Bacillati</taxon>
        <taxon>Bacillota</taxon>
        <taxon>Clostridia</taxon>
        <taxon>Neomoorellales</taxon>
        <taxon>Neomoorellaceae</taxon>
        <taxon>Neomoorella</taxon>
    </lineage>
</organism>
<evidence type="ECO:0000313" key="10">
    <source>
        <dbReference type="EMBL" id="PRR74865.1"/>
    </source>
</evidence>
<dbReference type="PANTHER" id="PTHR11113">
    <property type="entry name" value="N-ACETYLGLUCOSAMINE-6-PHOSPHATE DEACETYLASE"/>
    <property type="match status" value="1"/>
</dbReference>
<dbReference type="GO" id="GO:0006046">
    <property type="term" value="P:N-acetylglucosamine catabolic process"/>
    <property type="evidence" value="ECO:0007669"/>
    <property type="project" value="TreeGrafter"/>
</dbReference>
<comment type="cofactor">
    <cofactor evidence="8">
        <name>a divalent metal cation</name>
        <dbReference type="ChEBI" id="CHEBI:60240"/>
    </cofactor>
    <text evidence="8">Binds 1 divalent metal cation per subunit.</text>
</comment>
<dbReference type="SUPFAM" id="SSF51338">
    <property type="entry name" value="Composite domain of metallo-dependent hydrolases"/>
    <property type="match status" value="1"/>
</dbReference>
<name>A0A2T0AVX6_9FIRM</name>
<evidence type="ECO:0000256" key="7">
    <source>
        <dbReference type="PIRSR" id="PIRSR038994-2"/>
    </source>
</evidence>
<dbReference type="InterPro" id="IPR003764">
    <property type="entry name" value="GlcNAc_6-P_deAcase"/>
</dbReference>
<reference evidence="10 11" key="1">
    <citation type="submission" date="2018-03" db="EMBL/GenBank/DDBJ databases">
        <title>Genome sequence of Moorella humiferrea DSM 23265.</title>
        <authorList>
            <person name="Poehlein A."/>
            <person name="Daniel R."/>
        </authorList>
    </citation>
    <scope>NUCLEOTIDE SEQUENCE [LARGE SCALE GENOMIC DNA]</scope>
    <source>
        <strain evidence="10 11">DSM 23265</strain>
    </source>
</reference>
<evidence type="ECO:0000256" key="1">
    <source>
        <dbReference type="ARBA" id="ARBA00010716"/>
    </source>
</evidence>
<evidence type="ECO:0000256" key="3">
    <source>
        <dbReference type="ARBA" id="ARBA00022801"/>
    </source>
</evidence>
<feature type="binding site" evidence="8">
    <location>
        <position position="209"/>
    </location>
    <ligand>
        <name>Zn(2+)</name>
        <dbReference type="ChEBI" id="CHEBI:29105"/>
    </ligand>
</feature>
<evidence type="ECO:0000313" key="11">
    <source>
        <dbReference type="Proteomes" id="UP000238415"/>
    </source>
</evidence>
<feature type="binding site" evidence="7">
    <location>
        <position position="154"/>
    </location>
    <ligand>
        <name>substrate</name>
    </ligand>
</feature>
<dbReference type="EMBL" id="PVXM01000006">
    <property type="protein sequence ID" value="PRR74865.1"/>
    <property type="molecule type" value="Genomic_DNA"/>
</dbReference>
<feature type="domain" description="Amidohydrolase-related" evidence="9">
    <location>
        <begin position="65"/>
        <end position="396"/>
    </location>
</feature>
<evidence type="ECO:0000256" key="6">
    <source>
        <dbReference type="PIRSR" id="PIRSR038994-1"/>
    </source>
</evidence>
<dbReference type="Gene3D" id="3.20.20.140">
    <property type="entry name" value="Metal-dependent hydrolases"/>
    <property type="match status" value="1"/>
</dbReference>
<sequence length="419" mass="44223">MPISSTPPDVITLQGGILVLPDRLITGGILEIGGGKIIALGGPGSGGESTDRELRGTIIDVSGRYVCPGFIDLHVHGGGVHGFDWQQPWSEWEQVARVHAAHGVTSLLATVPLPHDVHLLYEFRREVAGKEMTGSTILGLHLEGPYLSPVRRGCWPQSSLRLPRPDDCRALLQAAGPSLKVITLAPELPGAMECISLLKAAGVVVAMGHTDATYEQAVQAARAGVRRVTHLFNAMRGLHHREPGTAGAAMDLPGVMAEIICDGVHVHPAAMRLALRAKGVDGLNLVTDASPLAGAPDTTLEVPFGQFPVKVVNGACRAPDGSLAGSLLTLEQAVANATRFLEVPLWQAVRMASLNPARSLGIDDCKGSLETGKDADITVLDNDFGVEATFIGGRLVYVDPAAAGRYKPLNPPHHQSQQN</sequence>
<dbReference type="OrthoDB" id="9776488at2"/>
<evidence type="ECO:0000256" key="8">
    <source>
        <dbReference type="PIRSR" id="PIRSR038994-3"/>
    </source>
</evidence>
<feature type="binding site" evidence="7">
    <location>
        <begin position="323"/>
        <end position="325"/>
    </location>
    <ligand>
        <name>substrate</name>
    </ligand>
</feature>
<dbReference type="InterPro" id="IPR006680">
    <property type="entry name" value="Amidohydro-rel"/>
</dbReference>
<dbReference type="EC" id="3.5.1.25" evidence="10"/>
<evidence type="ECO:0000259" key="9">
    <source>
        <dbReference type="Pfam" id="PF01979"/>
    </source>
</evidence>
<feature type="binding site" evidence="7">
    <location>
        <position position="241"/>
    </location>
    <ligand>
        <name>substrate</name>
    </ligand>
</feature>
<feature type="binding site" evidence="8">
    <location>
        <position position="230"/>
    </location>
    <ligand>
        <name>Zn(2+)</name>
        <dbReference type="ChEBI" id="CHEBI:29105"/>
    </ligand>
</feature>
<evidence type="ECO:0000256" key="5">
    <source>
        <dbReference type="PIRNR" id="PIRNR038994"/>
    </source>
</evidence>
<dbReference type="AlphaFoldDB" id="A0A2T0AVX6"/>
<feature type="binding site" evidence="8">
    <location>
        <position position="143"/>
    </location>
    <ligand>
        <name>Zn(2+)</name>
        <dbReference type="ChEBI" id="CHEBI:29105"/>
    </ligand>
</feature>
<dbReference type="NCBIfam" id="TIGR00221">
    <property type="entry name" value="nagA"/>
    <property type="match status" value="1"/>
</dbReference>
<dbReference type="Proteomes" id="UP000238415">
    <property type="component" value="Unassembled WGS sequence"/>
</dbReference>
<keyword evidence="3 5" id="KW-0378">Hydrolase</keyword>